<dbReference type="EMBL" id="JAGKQH010000001">
    <property type="protein sequence ID" value="KAG6607473.1"/>
    <property type="molecule type" value="Genomic_DNA"/>
</dbReference>
<feature type="non-terminal residue" evidence="4">
    <location>
        <position position="1"/>
    </location>
</feature>
<evidence type="ECO:0000256" key="2">
    <source>
        <dbReference type="SAM" id="Phobius"/>
    </source>
</evidence>
<keyword evidence="2" id="KW-1133">Transmembrane helix</keyword>
<feature type="compositionally biased region" description="Low complexity" evidence="1">
    <location>
        <begin position="431"/>
        <end position="443"/>
    </location>
</feature>
<organism evidence="4 5">
    <name type="scientific">Cucurbita argyrosperma subsp. sororia</name>
    <dbReference type="NCBI Taxonomy" id="37648"/>
    <lineage>
        <taxon>Eukaryota</taxon>
        <taxon>Viridiplantae</taxon>
        <taxon>Streptophyta</taxon>
        <taxon>Embryophyta</taxon>
        <taxon>Tracheophyta</taxon>
        <taxon>Spermatophyta</taxon>
        <taxon>Magnoliopsida</taxon>
        <taxon>eudicotyledons</taxon>
        <taxon>Gunneridae</taxon>
        <taxon>Pentapetalae</taxon>
        <taxon>rosids</taxon>
        <taxon>fabids</taxon>
        <taxon>Cucurbitales</taxon>
        <taxon>Cucurbitaceae</taxon>
        <taxon>Cucurbiteae</taxon>
        <taxon>Cucurbita</taxon>
    </lineage>
</organism>
<protein>
    <recommendedName>
        <fullName evidence="3">Calmodulin-binding domain-containing protein</fullName>
    </recommendedName>
</protein>
<feature type="region of interest" description="Disordered" evidence="1">
    <location>
        <begin position="260"/>
        <end position="302"/>
    </location>
</feature>
<keyword evidence="2" id="KW-0472">Membrane</keyword>
<dbReference type="Proteomes" id="UP000685013">
    <property type="component" value="Chromosome 1"/>
</dbReference>
<evidence type="ECO:0000313" key="4">
    <source>
        <dbReference type="EMBL" id="KAG6607473.1"/>
    </source>
</evidence>
<dbReference type="InterPro" id="IPR012417">
    <property type="entry name" value="CaM-bd_dom_pln"/>
</dbReference>
<dbReference type="SMART" id="SM01054">
    <property type="entry name" value="CaM_binding"/>
    <property type="match status" value="1"/>
</dbReference>
<feature type="region of interest" description="Disordered" evidence="1">
    <location>
        <begin position="558"/>
        <end position="588"/>
    </location>
</feature>
<dbReference type="PANTHER" id="PTHR33349:SF41">
    <property type="entry name" value="EMB|CAB62594.1"/>
    <property type="match status" value="1"/>
</dbReference>
<keyword evidence="2" id="KW-0812">Transmembrane</keyword>
<feature type="compositionally biased region" description="Low complexity" evidence="1">
    <location>
        <begin position="291"/>
        <end position="300"/>
    </location>
</feature>
<comment type="caution">
    <text evidence="4">The sequence shown here is derived from an EMBL/GenBank/DDBJ whole genome shotgun (WGS) entry which is preliminary data.</text>
</comment>
<gene>
    <name evidence="4" type="ORF">SDJN03_00815</name>
</gene>
<dbReference type="GO" id="GO:0005516">
    <property type="term" value="F:calmodulin binding"/>
    <property type="evidence" value="ECO:0007669"/>
    <property type="project" value="InterPro"/>
</dbReference>
<sequence>MGWGPGFPIPARKSEGPFAGLFDFLASFFFFFFLAAFTIRVLFNNCFRLMAGENTDVLLVVEVSGDEGRQHESFDIPTTMEVNELNAIIEGSTDISLALEASADEGSQDEKFDIPTTMEVNEPESCNVGVIVNITTPKFRRIFPRYLSPRTGSCHDFCKYGTKHPIERNPASAVLRKGKSVGRDVRDLRRIRVSLAKPNNDTVSPKFSKDYDGINITDLKEDVISSPEIINPSPKKRLPPIKEVEASAVQYSRTKLNLSLSKASSSAGQCSSRTNRNKEVRRSKKQDGYGSSSSSTDSTSRCQEIKISTVGDRKALVPHAVSWTPRNRVKRVAIVDKKIIGRRSLKNQSRLKKIKLDPSNSEVEEKTLYMIEPSTKKETEGPAQNSVHFTELSHSQSSSSTDNSFKHEQEADGTIITPHLLVEKNTRRTRTGTSSKSLSTSPTVFKGFKGLRPKRFDMIQRSETRSAPSSPSSSRCSSEPVHSEKSKVEHKIKARRKTLTDSENGDCQSRKLHFRKGRMVELQAEPITPRRLIFKRVRSLSETQSPKSDSRKRIIQRKEANQNGDEVNEAENSSLRQQDQEFKRKKSFRRQETVDGKLVSSKQKSERIVLKHQDSNEKIEIQKLFNNVIEETATKLAKTRKSKVKALVGAFETVISLQDAKPAATVVG</sequence>
<feature type="compositionally biased region" description="Basic and acidic residues" evidence="1">
    <location>
        <begin position="481"/>
        <end position="491"/>
    </location>
</feature>
<feature type="transmembrane region" description="Helical" evidence="2">
    <location>
        <begin position="21"/>
        <end position="43"/>
    </location>
</feature>
<evidence type="ECO:0000256" key="1">
    <source>
        <dbReference type="SAM" id="MobiDB-lite"/>
    </source>
</evidence>
<feature type="compositionally biased region" description="Low complexity" evidence="1">
    <location>
        <begin position="465"/>
        <end position="480"/>
    </location>
</feature>
<feature type="compositionally biased region" description="Low complexity" evidence="1">
    <location>
        <begin position="393"/>
        <end position="403"/>
    </location>
</feature>
<proteinExistence type="predicted"/>
<accession>A0AAV6P4V1</accession>
<keyword evidence="5" id="KW-1185">Reference proteome</keyword>
<dbReference type="Pfam" id="PF07839">
    <property type="entry name" value="CaM_binding"/>
    <property type="match status" value="1"/>
</dbReference>
<name>A0AAV6P4V1_9ROSI</name>
<evidence type="ECO:0000259" key="3">
    <source>
        <dbReference type="SMART" id="SM01054"/>
    </source>
</evidence>
<feature type="domain" description="Calmodulin-binding" evidence="3">
    <location>
        <begin position="508"/>
        <end position="656"/>
    </location>
</feature>
<reference evidence="4 5" key="1">
    <citation type="journal article" date="2021" name="Hortic Res">
        <title>The domestication of Cucurbita argyrosperma as revealed by the genome of its wild relative.</title>
        <authorList>
            <person name="Barrera-Redondo J."/>
            <person name="Sanchez-de la Vega G."/>
            <person name="Aguirre-Liguori J.A."/>
            <person name="Castellanos-Morales G."/>
            <person name="Gutierrez-Guerrero Y.T."/>
            <person name="Aguirre-Dugua X."/>
            <person name="Aguirre-Planter E."/>
            <person name="Tenaillon M.I."/>
            <person name="Lira-Saade R."/>
            <person name="Eguiarte L.E."/>
        </authorList>
    </citation>
    <scope>NUCLEOTIDE SEQUENCE [LARGE SCALE GENOMIC DNA]</scope>
    <source>
        <strain evidence="4">JBR-2021</strain>
    </source>
</reference>
<dbReference type="AlphaFoldDB" id="A0AAV6P4V1"/>
<evidence type="ECO:0000313" key="5">
    <source>
        <dbReference type="Proteomes" id="UP000685013"/>
    </source>
</evidence>
<feature type="compositionally biased region" description="Basic and acidic residues" evidence="1">
    <location>
        <begin position="454"/>
        <end position="464"/>
    </location>
</feature>
<feature type="compositionally biased region" description="Polar residues" evidence="1">
    <location>
        <begin position="561"/>
        <end position="577"/>
    </location>
</feature>
<dbReference type="PANTHER" id="PTHR33349">
    <property type="entry name" value="EMB|CAB62594.1"/>
    <property type="match status" value="1"/>
</dbReference>
<feature type="region of interest" description="Disordered" evidence="1">
    <location>
        <begin position="390"/>
        <end position="511"/>
    </location>
</feature>
<feature type="compositionally biased region" description="Low complexity" evidence="1">
    <location>
        <begin position="260"/>
        <end position="272"/>
    </location>
</feature>